<dbReference type="InterPro" id="IPR005064">
    <property type="entry name" value="BUG"/>
</dbReference>
<dbReference type="EMBL" id="DOEK01000004">
    <property type="protein sequence ID" value="HBP28213.1"/>
    <property type="molecule type" value="Genomic_DNA"/>
</dbReference>
<gene>
    <name evidence="3" type="ORF">DD666_02210</name>
</gene>
<dbReference type="Gene3D" id="3.40.190.150">
    <property type="entry name" value="Bordetella uptake gene, domain 1"/>
    <property type="match status" value="1"/>
</dbReference>
<dbReference type="CDD" id="cd07012">
    <property type="entry name" value="PBP2_Bug_TTT"/>
    <property type="match status" value="1"/>
</dbReference>
<dbReference type="Proteomes" id="UP000264036">
    <property type="component" value="Unassembled WGS sequence"/>
</dbReference>
<dbReference type="PIRSF" id="PIRSF017082">
    <property type="entry name" value="YflP"/>
    <property type="match status" value="1"/>
</dbReference>
<accession>A0A356LB42</accession>
<name>A0A356LB42_9BURK</name>
<comment type="similarity">
    <text evidence="1">Belongs to the UPF0065 (bug) family.</text>
</comment>
<sequence>MKIMKSLLCASVTLVALTSVPAHAADSDWPNAKPFRVVVPYPAGGSADILGRLVAKKLSENLGNNAVVENIAGGGTIPAALSVMKDKADGYTLFVASDNTLNINNFLLKEPRYDGDKDFTSVTVLNTYAHWLIVNKDSPFNSMQDLKKFMIDNPNKASISVNTIGGSAYLALDKWKKENKLDFEIIPYRGSPPAVSDLIGGVTTAHIDVAGSSMSYYEGGKVKPLAVLQSQPLKKIPSIKTQSYDDPKALTVKSNLSVVVKNGTPPQIIEKLYQAIKKGEHDKDFTDALNLFAYEPVLTPPAESRKFILEETQRYKKLVEASGLEKQ</sequence>
<evidence type="ECO:0000256" key="2">
    <source>
        <dbReference type="SAM" id="SignalP"/>
    </source>
</evidence>
<dbReference type="AlphaFoldDB" id="A0A356LB42"/>
<dbReference type="Pfam" id="PF03401">
    <property type="entry name" value="TctC"/>
    <property type="match status" value="1"/>
</dbReference>
<reference evidence="3 4" key="1">
    <citation type="journal article" date="2018" name="Nat. Biotechnol.">
        <title>A standardized bacterial taxonomy based on genome phylogeny substantially revises the tree of life.</title>
        <authorList>
            <person name="Parks D.H."/>
            <person name="Chuvochina M."/>
            <person name="Waite D.W."/>
            <person name="Rinke C."/>
            <person name="Skarshewski A."/>
            <person name="Chaumeil P.A."/>
            <person name="Hugenholtz P."/>
        </authorList>
    </citation>
    <scope>NUCLEOTIDE SEQUENCE [LARGE SCALE GENOMIC DNA]</scope>
    <source>
        <strain evidence="3">UBA10707</strain>
    </source>
</reference>
<protein>
    <submittedName>
        <fullName evidence="3">Tripartite tricarboxylate transporter substrate binding protein</fullName>
    </submittedName>
</protein>
<keyword evidence="2" id="KW-0732">Signal</keyword>
<evidence type="ECO:0000313" key="3">
    <source>
        <dbReference type="EMBL" id="HBP28213.1"/>
    </source>
</evidence>
<dbReference type="PANTHER" id="PTHR42928">
    <property type="entry name" value="TRICARBOXYLATE-BINDING PROTEIN"/>
    <property type="match status" value="1"/>
</dbReference>
<dbReference type="Gene3D" id="3.40.190.10">
    <property type="entry name" value="Periplasmic binding protein-like II"/>
    <property type="match status" value="1"/>
</dbReference>
<feature type="signal peptide" evidence="2">
    <location>
        <begin position="1"/>
        <end position="24"/>
    </location>
</feature>
<evidence type="ECO:0000313" key="4">
    <source>
        <dbReference type="Proteomes" id="UP000264036"/>
    </source>
</evidence>
<dbReference type="SUPFAM" id="SSF53850">
    <property type="entry name" value="Periplasmic binding protein-like II"/>
    <property type="match status" value="1"/>
</dbReference>
<comment type="caution">
    <text evidence="3">The sequence shown here is derived from an EMBL/GenBank/DDBJ whole genome shotgun (WGS) entry which is preliminary data.</text>
</comment>
<feature type="chain" id="PRO_5016923669" evidence="2">
    <location>
        <begin position="25"/>
        <end position="327"/>
    </location>
</feature>
<evidence type="ECO:0000256" key="1">
    <source>
        <dbReference type="ARBA" id="ARBA00006987"/>
    </source>
</evidence>
<dbReference type="PANTHER" id="PTHR42928:SF5">
    <property type="entry name" value="BLR1237 PROTEIN"/>
    <property type="match status" value="1"/>
</dbReference>
<dbReference type="InterPro" id="IPR042100">
    <property type="entry name" value="Bug_dom1"/>
</dbReference>
<organism evidence="3 4">
    <name type="scientific">Advenella kashmirensis</name>
    <dbReference type="NCBI Taxonomy" id="310575"/>
    <lineage>
        <taxon>Bacteria</taxon>
        <taxon>Pseudomonadati</taxon>
        <taxon>Pseudomonadota</taxon>
        <taxon>Betaproteobacteria</taxon>
        <taxon>Burkholderiales</taxon>
        <taxon>Alcaligenaceae</taxon>
    </lineage>
</organism>
<proteinExistence type="inferred from homology"/>